<keyword evidence="3" id="KW-0949">S-adenosyl-L-methionine</keyword>
<comment type="cofactor">
    <cofactor evidence="1">
        <name>[4Fe-4S] cluster</name>
        <dbReference type="ChEBI" id="CHEBI:49883"/>
    </cofactor>
</comment>
<dbReference type="SMART" id="SM00729">
    <property type="entry name" value="Elp3"/>
    <property type="match status" value="1"/>
</dbReference>
<evidence type="ECO:0000313" key="8">
    <source>
        <dbReference type="EMBL" id="CBH74386.1"/>
    </source>
</evidence>
<evidence type="ECO:0000256" key="3">
    <source>
        <dbReference type="ARBA" id="ARBA00022691"/>
    </source>
</evidence>
<dbReference type="InterPro" id="IPR058240">
    <property type="entry name" value="rSAM_sf"/>
</dbReference>
<keyword evidence="4" id="KW-0479">Metal-binding</keyword>
<evidence type="ECO:0000259" key="7">
    <source>
        <dbReference type="PROSITE" id="PS51918"/>
    </source>
</evidence>
<evidence type="ECO:0000256" key="4">
    <source>
        <dbReference type="ARBA" id="ARBA00022723"/>
    </source>
</evidence>
<dbReference type="CDD" id="cd01335">
    <property type="entry name" value="Radical_SAM"/>
    <property type="match status" value="1"/>
</dbReference>
<evidence type="ECO:0000256" key="6">
    <source>
        <dbReference type="ARBA" id="ARBA00023014"/>
    </source>
</evidence>
<proteinExistence type="predicted"/>
<dbReference type="AlphaFoldDB" id="E6PD51"/>
<dbReference type="SFLD" id="SFLDS00029">
    <property type="entry name" value="Radical_SAM"/>
    <property type="match status" value="1"/>
</dbReference>
<name>E6PD51_9ZZZZ</name>
<dbReference type="PROSITE" id="PS51918">
    <property type="entry name" value="RADICAL_SAM"/>
    <property type="match status" value="1"/>
</dbReference>
<dbReference type="SFLD" id="SFLDG01067">
    <property type="entry name" value="SPASM/twitch_domain_containing"/>
    <property type="match status" value="1"/>
</dbReference>
<dbReference type="GO" id="GO:0051539">
    <property type="term" value="F:4 iron, 4 sulfur cluster binding"/>
    <property type="evidence" value="ECO:0007669"/>
    <property type="project" value="UniProtKB-KW"/>
</dbReference>
<dbReference type="GO" id="GO:0003824">
    <property type="term" value="F:catalytic activity"/>
    <property type="evidence" value="ECO:0007669"/>
    <property type="project" value="InterPro"/>
</dbReference>
<gene>
    <name evidence="8" type="ORF">CARN1_2273</name>
</gene>
<dbReference type="InterPro" id="IPR017200">
    <property type="entry name" value="PqqE-like"/>
</dbReference>
<dbReference type="GO" id="GO:0046872">
    <property type="term" value="F:metal ion binding"/>
    <property type="evidence" value="ECO:0007669"/>
    <property type="project" value="UniProtKB-KW"/>
</dbReference>
<dbReference type="SUPFAM" id="SSF102114">
    <property type="entry name" value="Radical SAM enzymes"/>
    <property type="match status" value="1"/>
</dbReference>
<dbReference type="EMBL" id="CABL01000001">
    <property type="protein sequence ID" value="CBH74386.1"/>
    <property type="molecule type" value="Genomic_DNA"/>
</dbReference>
<organism evidence="8">
    <name type="scientific">mine drainage metagenome</name>
    <dbReference type="NCBI Taxonomy" id="410659"/>
    <lineage>
        <taxon>unclassified sequences</taxon>
        <taxon>metagenomes</taxon>
        <taxon>ecological metagenomes</taxon>
    </lineage>
</organism>
<dbReference type="SFLD" id="SFLDG01386">
    <property type="entry name" value="main_SPASM_domain-containing"/>
    <property type="match status" value="1"/>
</dbReference>
<keyword evidence="2" id="KW-0004">4Fe-4S</keyword>
<dbReference type="Gene3D" id="3.20.20.70">
    <property type="entry name" value="Aldolase class I"/>
    <property type="match status" value="1"/>
</dbReference>
<reference evidence="8" key="1">
    <citation type="submission" date="2009-10" db="EMBL/GenBank/DDBJ databases">
        <title>Diversity of trophic interactions inside an arsenic-rich microbial ecosystem.</title>
        <authorList>
            <person name="Bertin P.N."/>
            <person name="Heinrich-Salmeron A."/>
            <person name="Pelletier E."/>
            <person name="Goulhen-Chollet F."/>
            <person name="Arsene-Ploetze F."/>
            <person name="Gallien S."/>
            <person name="Calteau A."/>
            <person name="Vallenet D."/>
            <person name="Casiot C."/>
            <person name="Chane-Woon-Ming B."/>
            <person name="Giloteaux L."/>
            <person name="Barakat M."/>
            <person name="Bonnefoy V."/>
            <person name="Bruneel O."/>
            <person name="Chandler M."/>
            <person name="Cleiss J."/>
            <person name="Duran R."/>
            <person name="Elbaz-Poulichet F."/>
            <person name="Fonknechten N."/>
            <person name="Lauga B."/>
            <person name="Mornico D."/>
            <person name="Ortet P."/>
            <person name="Schaeffer C."/>
            <person name="Siguier P."/>
            <person name="Alexander Thil Smith A."/>
            <person name="Van Dorsselaer A."/>
            <person name="Weissenbach J."/>
            <person name="Medigue C."/>
            <person name="Le Paslier D."/>
        </authorList>
    </citation>
    <scope>NUCLEOTIDE SEQUENCE</scope>
</reference>
<dbReference type="InterPro" id="IPR050377">
    <property type="entry name" value="Radical_SAM_PqqE_MftC-like"/>
</dbReference>
<dbReference type="InterPro" id="IPR006638">
    <property type="entry name" value="Elp3/MiaA/NifB-like_rSAM"/>
</dbReference>
<sequence>MEAAAAHLYDDAPRVIIWEMTRACALACRHCRAEAIPHRNPEELSTTEAFALVDSIARCGNPIVVFTGGDPLMRDDIYKIIEHATERGLRIAVSPSATGRLRDSSLLELARAGCERISLSLDAADAEIHDNFRGVKGSFERTLAGYRSAREHGISVQINTTIARFNHLDVDRIAEMLSELDIALWSVFFLVPTGRAERSEVLDAAETEEVFRKLYRLESRLPFGIKTTEAPHYRRYRSQRIASMPPRERPTTIEPPWQRVPAVGDGKGFVFISHIGEISPSGFLPYVCGNVRDADLLDVYRNHPVMQRLRRPETFEGKCGVCEFRELCGGSRSRAYTMTGDAFASEPTCVHKPIAFAAAV</sequence>
<dbReference type="NCBIfam" id="TIGR04053">
    <property type="entry name" value="TIGR04053 family radical SAM/SPASM domain-containing protein"/>
    <property type="match status" value="1"/>
</dbReference>
<evidence type="ECO:0000256" key="5">
    <source>
        <dbReference type="ARBA" id="ARBA00023004"/>
    </source>
</evidence>
<dbReference type="PANTHER" id="PTHR11228:SF34">
    <property type="entry name" value="TUNGSTEN-CONTAINING ALDEHYDE FERREDOXIN OXIDOREDUCTASE COFACTOR MODIFYING PROTEIN"/>
    <property type="match status" value="1"/>
</dbReference>
<keyword evidence="6" id="KW-0411">Iron-sulfur</keyword>
<dbReference type="InterPro" id="IPR013785">
    <property type="entry name" value="Aldolase_TIM"/>
</dbReference>
<protein>
    <recommendedName>
        <fullName evidence="7">Radical SAM core domain-containing protein</fullName>
    </recommendedName>
</protein>
<accession>E6PD51</accession>
<evidence type="ECO:0000256" key="1">
    <source>
        <dbReference type="ARBA" id="ARBA00001966"/>
    </source>
</evidence>
<dbReference type="CDD" id="cd21123">
    <property type="entry name" value="SPASM_MftC-like"/>
    <property type="match status" value="1"/>
</dbReference>
<dbReference type="InterPro" id="IPR007197">
    <property type="entry name" value="rSAM"/>
</dbReference>
<dbReference type="Pfam" id="PF04055">
    <property type="entry name" value="Radical_SAM"/>
    <property type="match status" value="1"/>
</dbReference>
<dbReference type="PIRSF" id="PIRSF037420">
    <property type="entry name" value="PQQ_syn_pqqE"/>
    <property type="match status" value="1"/>
</dbReference>
<evidence type="ECO:0000256" key="2">
    <source>
        <dbReference type="ARBA" id="ARBA00022485"/>
    </source>
</evidence>
<keyword evidence="5" id="KW-0408">Iron</keyword>
<feature type="domain" description="Radical SAM core" evidence="7">
    <location>
        <begin position="10"/>
        <end position="226"/>
    </location>
</feature>
<dbReference type="PANTHER" id="PTHR11228">
    <property type="entry name" value="RADICAL SAM DOMAIN PROTEIN"/>
    <property type="match status" value="1"/>
</dbReference>
<comment type="caution">
    <text evidence="8">The sequence shown here is derived from an EMBL/GenBank/DDBJ whole genome shotgun (WGS) entry which is preliminary data.</text>
</comment>